<name>A0A2W2DMA8_9ACTN</name>
<accession>A0A2W2DMA8</accession>
<sequence>MVTAGVVIAGLVGAAAVALTPGGSEPTPVAATGAEARSGSAGDAPADAPASADSGLGGRPAGGATRPAPRPLVST</sequence>
<feature type="non-terminal residue" evidence="2">
    <location>
        <position position="75"/>
    </location>
</feature>
<evidence type="ECO:0000256" key="1">
    <source>
        <dbReference type="SAM" id="MobiDB-lite"/>
    </source>
</evidence>
<dbReference type="AlphaFoldDB" id="A0A2W2DMA8"/>
<protein>
    <submittedName>
        <fullName evidence="2">Uncharacterized protein</fullName>
    </submittedName>
</protein>
<comment type="caution">
    <text evidence="2">The sequence shown here is derived from an EMBL/GenBank/DDBJ whole genome shotgun (WGS) entry which is preliminary data.</text>
</comment>
<dbReference type="Proteomes" id="UP000248749">
    <property type="component" value="Unassembled WGS sequence"/>
</dbReference>
<organism evidence="2 3">
    <name type="scientific">Micromonospora deserti</name>
    <dbReference type="NCBI Taxonomy" id="2070366"/>
    <lineage>
        <taxon>Bacteria</taxon>
        <taxon>Bacillati</taxon>
        <taxon>Actinomycetota</taxon>
        <taxon>Actinomycetes</taxon>
        <taxon>Micromonosporales</taxon>
        <taxon>Micromonosporaceae</taxon>
        <taxon>Micromonospora</taxon>
    </lineage>
</organism>
<evidence type="ECO:0000313" key="2">
    <source>
        <dbReference type="EMBL" id="PZF93973.1"/>
    </source>
</evidence>
<feature type="compositionally biased region" description="Low complexity" evidence="1">
    <location>
        <begin position="38"/>
        <end position="54"/>
    </location>
</feature>
<gene>
    <name evidence="2" type="ORF">C1I99_19870</name>
</gene>
<feature type="region of interest" description="Disordered" evidence="1">
    <location>
        <begin position="19"/>
        <end position="75"/>
    </location>
</feature>
<dbReference type="EMBL" id="POUB01000149">
    <property type="protein sequence ID" value="PZF93973.1"/>
    <property type="molecule type" value="Genomic_DNA"/>
</dbReference>
<proteinExistence type="predicted"/>
<keyword evidence="3" id="KW-1185">Reference proteome</keyword>
<reference evidence="2 3" key="1">
    <citation type="submission" date="2018-01" db="EMBL/GenBank/DDBJ databases">
        <title>Draft genome sequence of Salinispora sp. 13K206.</title>
        <authorList>
            <person name="Sahin N."/>
            <person name="Saygin H."/>
            <person name="Ay H."/>
        </authorList>
    </citation>
    <scope>NUCLEOTIDE SEQUENCE [LARGE SCALE GENOMIC DNA]</scope>
    <source>
        <strain evidence="2 3">13K206</strain>
    </source>
</reference>
<evidence type="ECO:0000313" key="3">
    <source>
        <dbReference type="Proteomes" id="UP000248749"/>
    </source>
</evidence>